<dbReference type="Proteomes" id="UP001374535">
    <property type="component" value="Chromosome 2"/>
</dbReference>
<dbReference type="PANTHER" id="PTHR42648:SF28">
    <property type="entry name" value="TRANSPOSON-ENCODED PROTEIN WITH RIBONUCLEASE H-LIKE AND RETROVIRUS ZINC FINGER-LIKE DOMAINS"/>
    <property type="match status" value="1"/>
</dbReference>
<feature type="domain" description="Retroviral polymerase SH3-like" evidence="1">
    <location>
        <begin position="45"/>
        <end position="104"/>
    </location>
</feature>
<evidence type="ECO:0000313" key="2">
    <source>
        <dbReference type="EMBL" id="WVZ18168.1"/>
    </source>
</evidence>
<dbReference type="AlphaFoldDB" id="A0AAQ3S6G7"/>
<proteinExistence type="predicted"/>
<organism evidence="2 3">
    <name type="scientific">Vigna mungo</name>
    <name type="common">Black gram</name>
    <name type="synonym">Phaseolus mungo</name>
    <dbReference type="NCBI Taxonomy" id="3915"/>
    <lineage>
        <taxon>Eukaryota</taxon>
        <taxon>Viridiplantae</taxon>
        <taxon>Streptophyta</taxon>
        <taxon>Embryophyta</taxon>
        <taxon>Tracheophyta</taxon>
        <taxon>Spermatophyta</taxon>
        <taxon>Magnoliopsida</taxon>
        <taxon>eudicotyledons</taxon>
        <taxon>Gunneridae</taxon>
        <taxon>Pentapetalae</taxon>
        <taxon>rosids</taxon>
        <taxon>fabids</taxon>
        <taxon>Fabales</taxon>
        <taxon>Fabaceae</taxon>
        <taxon>Papilionoideae</taxon>
        <taxon>50 kb inversion clade</taxon>
        <taxon>NPAAA clade</taxon>
        <taxon>indigoferoid/millettioid clade</taxon>
        <taxon>Phaseoleae</taxon>
        <taxon>Vigna</taxon>
    </lineage>
</organism>
<name>A0AAQ3S6G7_VIGMU</name>
<dbReference type="InterPro" id="IPR057670">
    <property type="entry name" value="SH3_retrovirus"/>
</dbReference>
<keyword evidence="3" id="KW-1185">Reference proteome</keyword>
<protein>
    <recommendedName>
        <fullName evidence="1">Retroviral polymerase SH3-like domain-containing protein</fullName>
    </recommendedName>
</protein>
<sequence length="126" mass="14956">FWADAINTIAYLINKRPSIPLDYKLPKEVWSGNEVSLAHLKVFGCTSYILLESNSRDKLDPKAKQYYFLGYGFNMYGYRFWDDQNKKIIKSRNVTFNENMFYKNKINCIIFKCTAIVGIIRRNFRE</sequence>
<evidence type="ECO:0000259" key="1">
    <source>
        <dbReference type="Pfam" id="PF25597"/>
    </source>
</evidence>
<dbReference type="PANTHER" id="PTHR42648">
    <property type="entry name" value="TRANSPOSASE, PUTATIVE-RELATED"/>
    <property type="match status" value="1"/>
</dbReference>
<dbReference type="InterPro" id="IPR039537">
    <property type="entry name" value="Retrotran_Ty1/copia-like"/>
</dbReference>
<dbReference type="EMBL" id="CP144699">
    <property type="protein sequence ID" value="WVZ18168.1"/>
    <property type="molecule type" value="Genomic_DNA"/>
</dbReference>
<accession>A0AAQ3S6G7</accession>
<evidence type="ECO:0000313" key="3">
    <source>
        <dbReference type="Proteomes" id="UP001374535"/>
    </source>
</evidence>
<gene>
    <name evidence="2" type="ORF">V8G54_005490</name>
</gene>
<dbReference type="Pfam" id="PF25597">
    <property type="entry name" value="SH3_retrovirus"/>
    <property type="match status" value="1"/>
</dbReference>
<reference evidence="2 3" key="1">
    <citation type="journal article" date="2023" name="Life. Sci Alliance">
        <title>Evolutionary insights into 3D genome organization and epigenetic landscape of Vigna mungo.</title>
        <authorList>
            <person name="Junaid A."/>
            <person name="Singh B."/>
            <person name="Bhatia S."/>
        </authorList>
    </citation>
    <scope>NUCLEOTIDE SEQUENCE [LARGE SCALE GENOMIC DNA]</scope>
    <source>
        <strain evidence="2">Urdbean</strain>
    </source>
</reference>
<feature type="non-terminal residue" evidence="2">
    <location>
        <position position="1"/>
    </location>
</feature>